<evidence type="ECO:0000313" key="4">
    <source>
        <dbReference type="Proteomes" id="UP001549291"/>
    </source>
</evidence>
<protein>
    <submittedName>
        <fullName evidence="1">Uncharacterized protein</fullName>
    </submittedName>
</protein>
<reference evidence="2 4" key="2">
    <citation type="submission" date="2024-06" db="EMBL/GenBank/DDBJ databases">
        <title>Genomic Encyclopedia of Type Strains, Phase V (KMG-V): Genome sequencing to study the core and pangenomes of soil and plant-associated prokaryotes.</title>
        <authorList>
            <person name="Whitman W."/>
        </authorList>
    </citation>
    <scope>NUCLEOTIDE SEQUENCE [LARGE SCALE GENOMIC DNA]</scope>
    <source>
        <strain evidence="2 4">USDA 160</strain>
    </source>
</reference>
<dbReference type="AlphaFoldDB" id="A0A0M9B7M9"/>
<evidence type="ECO:0000313" key="2">
    <source>
        <dbReference type="EMBL" id="MET4724950.1"/>
    </source>
</evidence>
<dbReference type="Proteomes" id="UP000181962">
    <property type="component" value="Chromosome"/>
</dbReference>
<sequence length="92" mass="10601">MQIRSCCPNTVQWSRPVLSEKLSQLFRFIEGTIKHVMPTIVAEIAYQSLGSEKLVDFIDEQIRSEKTSAIRTLLCSFMLLEIDSFPSYNQDK</sequence>
<dbReference type="PATRIC" id="fig|375.38.peg.4737"/>
<dbReference type="Proteomes" id="UP001549291">
    <property type="component" value="Unassembled WGS sequence"/>
</dbReference>
<dbReference type="EMBL" id="JBEPTQ010000002">
    <property type="protein sequence ID" value="MET4724950.1"/>
    <property type="molecule type" value="Genomic_DNA"/>
</dbReference>
<keyword evidence="4" id="KW-1185">Reference proteome</keyword>
<accession>A0A0M9B7M9</accession>
<evidence type="ECO:0000313" key="3">
    <source>
        <dbReference type="Proteomes" id="UP000181962"/>
    </source>
</evidence>
<dbReference type="OrthoDB" id="8236413at2"/>
<evidence type="ECO:0000313" key="1">
    <source>
        <dbReference type="EMBL" id="APG15153.1"/>
    </source>
</evidence>
<dbReference type="EMBL" id="CP017637">
    <property type="protein sequence ID" value="APG15153.1"/>
    <property type="molecule type" value="Genomic_DNA"/>
</dbReference>
<proteinExistence type="predicted"/>
<gene>
    <name evidence="2" type="ORF">ABIF63_009056</name>
    <name evidence="1" type="ORF">BKD09_43310</name>
</gene>
<reference evidence="1 3" key="1">
    <citation type="submission" date="2016-11" db="EMBL/GenBank/DDBJ databases">
        <title>Complete Genome Sequence of Bradyrhizobium sp. strain J5, an isolated from soybean nodule in Hokkaido.</title>
        <authorList>
            <person name="Kanehara K."/>
        </authorList>
    </citation>
    <scope>NUCLEOTIDE SEQUENCE [LARGE SCALE GENOMIC DNA]</scope>
    <source>
        <strain evidence="1 3">J5</strain>
    </source>
</reference>
<name>A0A0M9B7M9_BRAJP</name>
<organism evidence="1 3">
    <name type="scientific">Bradyrhizobium japonicum</name>
    <dbReference type="NCBI Taxonomy" id="375"/>
    <lineage>
        <taxon>Bacteria</taxon>
        <taxon>Pseudomonadati</taxon>
        <taxon>Pseudomonadota</taxon>
        <taxon>Alphaproteobacteria</taxon>
        <taxon>Hyphomicrobiales</taxon>
        <taxon>Nitrobacteraceae</taxon>
        <taxon>Bradyrhizobium</taxon>
    </lineage>
</organism>